<sequence>MATAAAEAMSNRHIVSNILLHLSDMKYKDRRQYGPDQPVEFLEFRPTLVPSILVNRLWADEGTSILWKRYPHLPALQNMRPARRQYYASKIERIFSLGPPPDRTEPLDYLDNLAWPNLKSLELEVDLQRHGAKFSSMMHPRLEHLEISGIQSGGSTFFVEVVFPSMLAPCQSLKSIRFTPESVSDDDPLHTSALYQYIGTIPSITSVEVKATNFVDKDYLFIHLSHRLGLEGLEIDLEPGLSLLPQLSEPTALPKLFSSLKRLTIMCYPEIALALPNHLRLIEELQIDVCRIPDQRAREPDFTIIDNLFAELIHCPRLRLLKIGIGAMALDFPSFRSLPIVSGASLVNVSAYCPELEDINIFSTDPSAIDGSNISSEQFDTFCENLPRLRNLSLKLHPATASLLVETALQSLGEHCRELELLRLKLPFQLPSLPVPSTIPEILINDEPTFNIPVSEDTSEDTLVSDDQENLSIPDSSLNIGIEHSPVPWIPPLFPHLIHLAISRPGTVLSTVNDAFTMSSTSLDGAPSDIVEEELEEELVRLWAHPLLTHFPRLEILEAWGDWMGQDNESLNYFLPTEEILASTWEFLSGTEQDLWDDEEDLQENDNWQAYESETDWDVASYVDEFISIDEKLRPFEEEPDGMITPGRTHDKDAFFESPGVHSDSEPLNGISSVNGRGSGNALPHIPTDELADMRVS</sequence>
<gene>
    <name evidence="2" type="ORF">K505DRAFT_338517</name>
</gene>
<keyword evidence="3" id="KW-1185">Reference proteome</keyword>
<reference evidence="2" key="1">
    <citation type="journal article" date="2020" name="Stud. Mycol.">
        <title>101 Dothideomycetes genomes: a test case for predicting lifestyles and emergence of pathogens.</title>
        <authorList>
            <person name="Haridas S."/>
            <person name="Albert R."/>
            <person name="Binder M."/>
            <person name="Bloem J."/>
            <person name="Labutti K."/>
            <person name="Salamov A."/>
            <person name="Andreopoulos B."/>
            <person name="Baker S."/>
            <person name="Barry K."/>
            <person name="Bills G."/>
            <person name="Bluhm B."/>
            <person name="Cannon C."/>
            <person name="Castanera R."/>
            <person name="Culley D."/>
            <person name="Daum C."/>
            <person name="Ezra D."/>
            <person name="Gonzalez J."/>
            <person name="Henrissat B."/>
            <person name="Kuo A."/>
            <person name="Liang C."/>
            <person name="Lipzen A."/>
            <person name="Lutzoni F."/>
            <person name="Magnuson J."/>
            <person name="Mondo S."/>
            <person name="Nolan M."/>
            <person name="Ohm R."/>
            <person name="Pangilinan J."/>
            <person name="Park H.-J."/>
            <person name="Ramirez L."/>
            <person name="Alfaro M."/>
            <person name="Sun H."/>
            <person name="Tritt A."/>
            <person name="Yoshinaga Y."/>
            <person name="Zwiers L.-H."/>
            <person name="Turgeon B."/>
            <person name="Goodwin S."/>
            <person name="Spatafora J."/>
            <person name="Crous P."/>
            <person name="Grigoriev I."/>
        </authorList>
    </citation>
    <scope>NUCLEOTIDE SEQUENCE</scope>
    <source>
        <strain evidence="2">CBS 109.77</strain>
    </source>
</reference>
<dbReference type="Gene3D" id="3.80.10.10">
    <property type="entry name" value="Ribonuclease Inhibitor"/>
    <property type="match status" value="1"/>
</dbReference>
<dbReference type="Proteomes" id="UP000799757">
    <property type="component" value="Unassembled WGS sequence"/>
</dbReference>
<name>A0A6A6X822_9PLEO</name>
<feature type="region of interest" description="Disordered" evidence="1">
    <location>
        <begin position="638"/>
        <end position="697"/>
    </location>
</feature>
<protein>
    <submittedName>
        <fullName evidence="2">Uncharacterized protein</fullName>
    </submittedName>
</protein>
<proteinExistence type="predicted"/>
<evidence type="ECO:0000313" key="2">
    <source>
        <dbReference type="EMBL" id="KAF2792640.1"/>
    </source>
</evidence>
<evidence type="ECO:0000256" key="1">
    <source>
        <dbReference type="SAM" id="MobiDB-lite"/>
    </source>
</evidence>
<dbReference type="AlphaFoldDB" id="A0A6A6X822"/>
<accession>A0A6A6X822</accession>
<organism evidence="2 3">
    <name type="scientific">Melanomma pulvis-pyrius CBS 109.77</name>
    <dbReference type="NCBI Taxonomy" id="1314802"/>
    <lineage>
        <taxon>Eukaryota</taxon>
        <taxon>Fungi</taxon>
        <taxon>Dikarya</taxon>
        <taxon>Ascomycota</taxon>
        <taxon>Pezizomycotina</taxon>
        <taxon>Dothideomycetes</taxon>
        <taxon>Pleosporomycetidae</taxon>
        <taxon>Pleosporales</taxon>
        <taxon>Melanommataceae</taxon>
        <taxon>Melanomma</taxon>
    </lineage>
</organism>
<evidence type="ECO:0000313" key="3">
    <source>
        <dbReference type="Proteomes" id="UP000799757"/>
    </source>
</evidence>
<dbReference type="EMBL" id="MU001961">
    <property type="protein sequence ID" value="KAF2792640.1"/>
    <property type="molecule type" value="Genomic_DNA"/>
</dbReference>
<dbReference type="OrthoDB" id="2305901at2759"/>
<dbReference type="SUPFAM" id="SSF52047">
    <property type="entry name" value="RNI-like"/>
    <property type="match status" value="1"/>
</dbReference>
<dbReference type="InterPro" id="IPR032675">
    <property type="entry name" value="LRR_dom_sf"/>
</dbReference>